<sequence>MPRSVARALFQGSEQPGAESARQFMIEKNIQYYRKIMPYQDAGITMAVILCTAFNAQFFGETKADIMLRQGPNTFKHMHMNKV</sequence>
<reference evidence="2" key="2">
    <citation type="journal article" date="2009" name="Genome Res.">
        <title>Comparative genomic analyses of the human fungal pathogens Coccidioides and their relatives.</title>
        <authorList>
            <person name="Sharpton T.J."/>
            <person name="Stajich J.E."/>
            <person name="Rounsley S.D."/>
            <person name="Gardner M.J."/>
            <person name="Wortman J.R."/>
            <person name="Jordar V.S."/>
            <person name="Maiti R."/>
            <person name="Kodira C.D."/>
            <person name="Neafsey D.E."/>
            <person name="Zeng Q."/>
            <person name="Hung C.-Y."/>
            <person name="McMahan C."/>
            <person name="Muszewska A."/>
            <person name="Grynberg M."/>
            <person name="Mandel M.A."/>
            <person name="Kellner E.M."/>
            <person name="Barker B.M."/>
            <person name="Galgiani J.N."/>
            <person name="Orbach M.J."/>
            <person name="Kirkland T.N."/>
            <person name="Cole G.T."/>
            <person name="Henn M.R."/>
            <person name="Birren B.W."/>
            <person name="Taylor J.W."/>
        </authorList>
    </citation>
    <scope>NUCLEOTIDE SEQUENCE [LARGE SCALE GENOMIC DNA]</scope>
    <source>
        <strain evidence="2">RMSCC 3488</strain>
    </source>
</reference>
<organism evidence="1 2">
    <name type="scientific">Coccidioides posadasii RMSCC 3488</name>
    <dbReference type="NCBI Taxonomy" id="454284"/>
    <lineage>
        <taxon>Eukaryota</taxon>
        <taxon>Fungi</taxon>
        <taxon>Dikarya</taxon>
        <taxon>Ascomycota</taxon>
        <taxon>Pezizomycotina</taxon>
        <taxon>Eurotiomycetes</taxon>
        <taxon>Eurotiomycetidae</taxon>
        <taxon>Onygenales</taxon>
        <taxon>Onygenaceae</taxon>
        <taxon>Coccidioides</taxon>
    </lineage>
</organism>
<proteinExistence type="predicted"/>
<reference evidence="2" key="3">
    <citation type="journal article" date="2010" name="Genome Res.">
        <title>Population genomic sequencing of Coccidioides fungi reveals recent hybridization and transposon control.</title>
        <authorList>
            <person name="Neafsey D.E."/>
            <person name="Barker B.M."/>
            <person name="Sharpton T.J."/>
            <person name="Stajich J.E."/>
            <person name="Park D.J."/>
            <person name="Whiston E."/>
            <person name="Hung C.-Y."/>
            <person name="McMahan C."/>
            <person name="White J."/>
            <person name="Sykes S."/>
            <person name="Heiman D."/>
            <person name="Young S."/>
            <person name="Zeng Q."/>
            <person name="Abouelleil A."/>
            <person name="Aftuck L."/>
            <person name="Bessette D."/>
            <person name="Brown A."/>
            <person name="FitzGerald M."/>
            <person name="Lui A."/>
            <person name="Macdonald J.P."/>
            <person name="Priest M."/>
            <person name="Orbach M.J."/>
            <person name="Galgiani J.N."/>
            <person name="Kirkland T.N."/>
            <person name="Cole G.T."/>
            <person name="Birren B.W."/>
            <person name="Henn M.R."/>
            <person name="Taylor J.W."/>
            <person name="Rounsley S.D."/>
        </authorList>
    </citation>
    <scope>NUCLEOTIDE SEQUENCE [LARGE SCALE GENOMIC DNA]</scope>
    <source>
        <strain evidence="2">RMSCC 3488</strain>
    </source>
</reference>
<name>A0A0J6FKD4_COCPO</name>
<gene>
    <name evidence="1" type="ORF">CPAG_07099</name>
</gene>
<dbReference type="EMBL" id="DS268112">
    <property type="protein sequence ID" value="KMM70788.1"/>
    <property type="molecule type" value="Genomic_DNA"/>
</dbReference>
<dbReference type="Proteomes" id="UP000054567">
    <property type="component" value="Unassembled WGS sequence"/>
</dbReference>
<accession>A0A0J6FKD4</accession>
<dbReference type="VEuPathDB" id="FungiDB:CPAG_07099"/>
<dbReference type="AlphaFoldDB" id="A0A0J6FKD4"/>
<evidence type="ECO:0000313" key="2">
    <source>
        <dbReference type="Proteomes" id="UP000054567"/>
    </source>
</evidence>
<reference evidence="1 2" key="1">
    <citation type="submission" date="2007-06" db="EMBL/GenBank/DDBJ databases">
        <title>The Genome Sequence of Coccidioides posadasii RMSCC_3488.</title>
        <authorList>
            <consortium name="Coccidioides Genome Resources Consortium"/>
            <consortium name="The Broad Institute Genome Sequencing Platform"/>
            <person name="Henn M.R."/>
            <person name="Sykes S."/>
            <person name="Young S."/>
            <person name="Jaffe D."/>
            <person name="Berlin A."/>
            <person name="Alvarez P."/>
            <person name="Butler J."/>
            <person name="Gnerre S."/>
            <person name="Grabherr M."/>
            <person name="Mauceli E."/>
            <person name="Brockman W."/>
            <person name="Kodira C."/>
            <person name="Alvarado L."/>
            <person name="Zeng Q."/>
            <person name="Crawford M."/>
            <person name="Antoine C."/>
            <person name="Devon K."/>
            <person name="Galgiani J."/>
            <person name="Orsborn K."/>
            <person name="Lewis M.L."/>
            <person name="Nusbaum C."/>
            <person name="Galagan J."/>
            <person name="Birren B."/>
        </authorList>
    </citation>
    <scope>NUCLEOTIDE SEQUENCE [LARGE SCALE GENOMIC DNA]</scope>
    <source>
        <strain evidence="1 2">RMSCC 3488</strain>
    </source>
</reference>
<protein>
    <submittedName>
        <fullName evidence="1">Uncharacterized protein</fullName>
    </submittedName>
</protein>
<evidence type="ECO:0000313" key="1">
    <source>
        <dbReference type="EMBL" id="KMM70788.1"/>
    </source>
</evidence>